<dbReference type="GO" id="GO:0007224">
    <property type="term" value="P:smoothened signaling pathway"/>
    <property type="evidence" value="ECO:0007669"/>
    <property type="project" value="TreeGrafter"/>
</dbReference>
<feature type="compositionally biased region" description="Polar residues" evidence="1">
    <location>
        <begin position="743"/>
        <end position="759"/>
    </location>
</feature>
<feature type="compositionally biased region" description="Polar residues" evidence="1">
    <location>
        <begin position="982"/>
        <end position="996"/>
    </location>
</feature>
<dbReference type="InterPro" id="IPR026123">
    <property type="entry name" value="STIL"/>
</dbReference>
<dbReference type="Pfam" id="PF26399">
    <property type="entry name" value="PRM_STIL"/>
    <property type="match status" value="1"/>
</dbReference>
<dbReference type="GO" id="GO:0031023">
    <property type="term" value="P:microtubule organizing center organization"/>
    <property type="evidence" value="ECO:0007669"/>
    <property type="project" value="TreeGrafter"/>
</dbReference>
<feature type="domain" description="STIL N-terminal" evidence="2">
    <location>
        <begin position="52"/>
        <end position="390"/>
    </location>
</feature>
<feature type="compositionally biased region" description="Polar residues" evidence="1">
    <location>
        <begin position="680"/>
        <end position="691"/>
    </location>
</feature>
<feature type="compositionally biased region" description="Gly residues" evidence="1">
    <location>
        <begin position="511"/>
        <end position="520"/>
    </location>
</feature>
<evidence type="ECO:0000256" key="1">
    <source>
        <dbReference type="SAM" id="MobiDB-lite"/>
    </source>
</evidence>
<dbReference type="GO" id="GO:0071539">
    <property type="term" value="P:protein localization to centrosome"/>
    <property type="evidence" value="ECO:0007669"/>
    <property type="project" value="TreeGrafter"/>
</dbReference>
<feature type="compositionally biased region" description="Polar residues" evidence="1">
    <location>
        <begin position="1069"/>
        <end position="1084"/>
    </location>
</feature>
<dbReference type="PANTHER" id="PTHR15128">
    <property type="entry name" value="TAL1 SCL INTERRUPTING LOCUS"/>
    <property type="match status" value="1"/>
</dbReference>
<dbReference type="OrthoDB" id="76173at2759"/>
<feature type="compositionally biased region" description="Polar residues" evidence="1">
    <location>
        <begin position="801"/>
        <end position="830"/>
    </location>
</feature>
<feature type="compositionally biased region" description="Polar residues" evidence="1">
    <location>
        <begin position="847"/>
        <end position="859"/>
    </location>
</feature>
<dbReference type="GO" id="GO:0005815">
    <property type="term" value="C:microtubule organizing center"/>
    <property type="evidence" value="ECO:0007669"/>
    <property type="project" value="TreeGrafter"/>
</dbReference>
<feature type="compositionally biased region" description="Polar residues" evidence="1">
    <location>
        <begin position="627"/>
        <end position="645"/>
    </location>
</feature>
<feature type="compositionally biased region" description="Low complexity" evidence="1">
    <location>
        <begin position="760"/>
        <end position="800"/>
    </location>
</feature>
<feature type="compositionally biased region" description="Polar residues" evidence="1">
    <location>
        <begin position="1569"/>
        <end position="1580"/>
    </location>
</feature>
<feature type="region of interest" description="Disordered" evidence="1">
    <location>
        <begin position="455"/>
        <end position="937"/>
    </location>
</feature>
<feature type="compositionally biased region" description="Polar residues" evidence="1">
    <location>
        <begin position="576"/>
        <end position="585"/>
    </location>
</feature>
<feature type="compositionally biased region" description="Acidic residues" evidence="1">
    <location>
        <begin position="1211"/>
        <end position="1222"/>
    </location>
</feature>
<feature type="compositionally biased region" description="Polar residues" evidence="1">
    <location>
        <begin position="1146"/>
        <end position="1165"/>
    </location>
</feature>
<reference evidence="3" key="1">
    <citation type="journal article" date="2016" name="J. Cell Biol.">
        <title>Distinct mechanisms eliminate mother and daughter centrioles in meiosis of starfish oocytes.</title>
        <authorList>
            <person name="Borrego-Pinto J."/>
            <person name="Somogyi K."/>
            <person name="Karreman M.A."/>
            <person name="Konig J."/>
            <person name="Muller-Reichert T."/>
            <person name="Bettencourt-Dias M."/>
            <person name="Gonczy P."/>
            <person name="Schwab Y."/>
            <person name="Lenart P."/>
        </authorList>
    </citation>
    <scope>NUCLEOTIDE SEQUENCE</scope>
    <source>
        <strain evidence="3">C35623_g1_i2</strain>
    </source>
</reference>
<dbReference type="PANTHER" id="PTHR15128:SF0">
    <property type="entry name" value="SCL-INTERRUPTING LOCUS PROTEIN"/>
    <property type="match status" value="1"/>
</dbReference>
<dbReference type="GO" id="GO:0007052">
    <property type="term" value="P:mitotic spindle organization"/>
    <property type="evidence" value="ECO:0007669"/>
    <property type="project" value="TreeGrafter"/>
</dbReference>
<feature type="region of interest" description="Disordered" evidence="1">
    <location>
        <begin position="15"/>
        <end position="38"/>
    </location>
</feature>
<feature type="compositionally biased region" description="Polar residues" evidence="1">
    <location>
        <begin position="661"/>
        <end position="670"/>
    </location>
</feature>
<dbReference type="InterPro" id="IPR058559">
    <property type="entry name" value="PRM_STIL"/>
</dbReference>
<accession>A0A193GS46</accession>
<name>A0A193GS46_PATMI</name>
<feature type="compositionally biased region" description="Basic and acidic residues" evidence="1">
    <location>
        <begin position="1543"/>
        <end position="1568"/>
    </location>
</feature>
<feature type="compositionally biased region" description="Low complexity" evidence="1">
    <location>
        <begin position="1166"/>
        <end position="1178"/>
    </location>
</feature>
<proteinExistence type="evidence at transcript level"/>
<feature type="compositionally biased region" description="Basic and acidic residues" evidence="1">
    <location>
        <begin position="925"/>
        <end position="934"/>
    </location>
</feature>
<feature type="compositionally biased region" description="Basic and acidic residues" evidence="1">
    <location>
        <begin position="1487"/>
        <end position="1504"/>
    </location>
</feature>
<evidence type="ECO:0000313" key="3">
    <source>
        <dbReference type="EMBL" id="ANN83881.1"/>
    </source>
</evidence>
<evidence type="ECO:0000259" key="2">
    <source>
        <dbReference type="Pfam" id="PF15253"/>
    </source>
</evidence>
<sequence>MTALVSRRQLPSDAQASAYFPTKPGQRSKRSSEGQLRSDVVPLNFPATKDILWDRTRKGDPTVLHLTKYRNISLHVLEKSVQLAHRHALQSDSLPYRCFLIGSVISDKDEEGVTITVDRFDPGRDVPGRSGRMPTARLPGDHVIPLTMSVNEEATATTHSTDDFTAAFKLVEHNCSSRDALDVGGILSFRIHCCCYDSADDVTFNLHVGAVTMGTVLEATPINPLPIIPTALARNLTGPLNLSEIQGAPKGGYITMDQTRKLLLLLESDPKAYTLPLIGIWLSGLSNICSPYVWTSCLRYMFNNSINERVCAGDQGFLLVMFSPTSRQPTFYECRSLNGDKPSFELVGCRENIHFYKHMDQTSRTPVQLELTPARDGPNKAAFLEAARQFTPKCQAKQSKPCPKPASLPRPTTIATTDEDVHMPRPSPKPLIDKSPTVKPSVPELSLIFDSFIEDQEESDQPPHPQDSTDHPAPFGKVNMNPDVPNDHRRHRPQQPGPVQNAQENHPFGMGQNGRGGFVGRGMKAGHVDTPTGRPGPLKPVNTNLAHGGDKSRRPIPNNPQGNTKQLQPGMKPKRTPSSAQNGRIQQPLVKTRAPVQAQVQQTSRTPRSDFTPRQKPPRPTSRRSEVMQQTLPLTVEGHQSSPSHEQGCAAPRRMSYPMPASSSRTSQRHGGQIPHPRPGQNNQATHPTAQRRSDLQHPPPQQAWGPSQDQSLGPLHHQEVFHNANHSNNPSGSRHPPRDSKASPTLATSSGNTTSHPVSRTQKASSSTSGSSANSRGSPGNPNATPNSVSNASNSASYPVHSTQGASSMQHPHRVTSPNGLSHTGTPPTLTGFPQAPHGVREASDFHSNQVQSSQANLTGPHFSSLVGSLPHDTPHRQPHNPCHDEECSGRKGVPSQPLPPSGTTPEAQQQPLVSNGPQGQHQDQTRGGRDSDSNDTMAQLRRQEQLIQQLQAQIQMLMQAQAAQSNPPIPSGLITPPATPTSEETNRLHLSTPVSRPLRSPHHNRAPPLSSGTGQQLVTPISQSSIAPTTHTVSTGTGGDTPPPKTTCSTAVMTGKSLLWPDGTGSPIKTSVSASTSMTPRSSPDRGSKSASNGHATLDTEATLDPESDPEMTLPMQQTRDDTQSTVFDVSAVDLRSFTEDGSPRQTSSPNRSPKWTSSREGNTPQTTHPGTTQGTYPMDSLHSPVLGESASTCAPPGRGWGHPRGNDTEDSSDSDDGGSSEDGRTKSEGETSESDEERPARSADPPVSLLYRDERRFYQNLLGKVEQMLTEQAQGGEDGNHGNAMTTQEELRQMGLPTAVDHSVMYRSMCMVNSDFFPRINYVSLMDVHLDSPNLSYEANAIAMKYLTEDELTQLSAGFKGQQTPQPKVNPLLRTALTGLGDIGTGAGPSAVDLSMASRKYMEKYRLLDTPVRKPDRARALGFEETPAQRIVAKNTPAEGRAVRNTKDVAKKHRKTQKPKTTGPSNAPVVSEGVTDQAQTLPRASDDRNKRIVRASPERHLTKGINARPGEKLSTGNSPGQEAPRSGPVSTSPPRPPGQNDEKTRTPEGQKNQGIEKPKTGEVKGKTSSRNTEQKAGSNILDIERLKQLPKLF</sequence>
<feature type="compositionally biased region" description="Polar residues" evidence="1">
    <location>
        <begin position="905"/>
        <end position="924"/>
    </location>
</feature>
<dbReference type="Pfam" id="PF15253">
    <property type="entry name" value="STIL_N"/>
    <property type="match status" value="1"/>
</dbReference>
<feature type="region of interest" description="Disordered" evidence="1">
    <location>
        <begin position="1436"/>
        <end position="1582"/>
    </location>
</feature>
<protein>
    <submittedName>
        <fullName evidence="3">STIL</fullName>
    </submittedName>
</protein>
<feature type="region of interest" description="Disordered" evidence="1">
    <location>
        <begin position="961"/>
        <end position="1253"/>
    </location>
</feature>
<dbReference type="InterPro" id="IPR057731">
    <property type="entry name" value="STIL_N"/>
</dbReference>
<feature type="region of interest" description="Disordered" evidence="1">
    <location>
        <begin position="392"/>
        <end position="439"/>
    </location>
</feature>
<organism evidence="3">
    <name type="scientific">Patiria miniata</name>
    <name type="common">Bat star</name>
    <name type="synonym">Asterina miniata</name>
    <dbReference type="NCBI Taxonomy" id="46514"/>
    <lineage>
        <taxon>Eukaryota</taxon>
        <taxon>Metazoa</taxon>
        <taxon>Echinodermata</taxon>
        <taxon>Eleutherozoa</taxon>
        <taxon>Asterozoa</taxon>
        <taxon>Asteroidea</taxon>
        <taxon>Valvatacea</taxon>
        <taxon>Valvatida</taxon>
        <taxon>Asterinidae</taxon>
        <taxon>Patiria</taxon>
    </lineage>
</organism>
<dbReference type="EMBL" id="KU512194">
    <property type="protein sequence ID" value="ANN83881.1"/>
    <property type="molecule type" value="mRNA"/>
</dbReference>
<feature type="compositionally biased region" description="Polar residues" evidence="1">
    <location>
        <begin position="1012"/>
        <end position="1036"/>
    </location>
</feature>